<proteinExistence type="predicted"/>
<dbReference type="PROSITE" id="PS51201">
    <property type="entry name" value="RCK_N"/>
    <property type="match status" value="1"/>
</dbReference>
<dbReference type="Proteomes" id="UP000183410">
    <property type="component" value="Unassembled WGS sequence"/>
</dbReference>
<organism evidence="3 4">
    <name type="scientific">Paenibacillus algorifonticola</name>
    <dbReference type="NCBI Taxonomy" id="684063"/>
    <lineage>
        <taxon>Bacteria</taxon>
        <taxon>Bacillati</taxon>
        <taxon>Bacillota</taxon>
        <taxon>Bacilli</taxon>
        <taxon>Bacillales</taxon>
        <taxon>Paenibacillaceae</taxon>
        <taxon>Paenibacillus</taxon>
    </lineage>
</organism>
<accession>A0A1I2I0I7</accession>
<dbReference type="InterPro" id="IPR036291">
    <property type="entry name" value="NAD(P)-bd_dom_sf"/>
</dbReference>
<dbReference type="SUPFAM" id="SSF116726">
    <property type="entry name" value="TrkA C-terminal domain-like"/>
    <property type="match status" value="1"/>
</dbReference>
<dbReference type="InterPro" id="IPR003148">
    <property type="entry name" value="RCK_N"/>
</dbReference>
<dbReference type="Pfam" id="PF02254">
    <property type="entry name" value="TrkA_N"/>
    <property type="match status" value="1"/>
</dbReference>
<name>A0A1I2I0I7_9BACL</name>
<dbReference type="PANTHER" id="PTHR43833">
    <property type="entry name" value="POTASSIUM CHANNEL PROTEIN 2-RELATED-RELATED"/>
    <property type="match status" value="1"/>
</dbReference>
<dbReference type="Gene3D" id="3.40.50.720">
    <property type="entry name" value="NAD(P)-binding Rossmann-like Domain"/>
    <property type="match status" value="1"/>
</dbReference>
<dbReference type="RefSeq" id="WP_046234089.1">
    <property type="nucleotide sequence ID" value="NZ_FONN01000028.1"/>
</dbReference>
<reference evidence="4" key="1">
    <citation type="submission" date="2016-10" db="EMBL/GenBank/DDBJ databases">
        <authorList>
            <person name="Varghese N."/>
            <person name="Submissions S."/>
        </authorList>
    </citation>
    <scope>NUCLEOTIDE SEQUENCE [LARGE SCALE GENOMIC DNA]</scope>
    <source>
        <strain evidence="4">CGMCC 1.10223</strain>
    </source>
</reference>
<dbReference type="GO" id="GO:0006813">
    <property type="term" value="P:potassium ion transport"/>
    <property type="evidence" value="ECO:0007669"/>
    <property type="project" value="InterPro"/>
</dbReference>
<keyword evidence="4" id="KW-1185">Reference proteome</keyword>
<evidence type="ECO:0000313" key="4">
    <source>
        <dbReference type="Proteomes" id="UP000183410"/>
    </source>
</evidence>
<dbReference type="EMBL" id="FONN01000028">
    <property type="protein sequence ID" value="SFF34567.1"/>
    <property type="molecule type" value="Genomic_DNA"/>
</dbReference>
<dbReference type="PROSITE" id="PS51202">
    <property type="entry name" value="RCK_C"/>
    <property type="match status" value="1"/>
</dbReference>
<dbReference type="Pfam" id="PF02080">
    <property type="entry name" value="TrkA_C"/>
    <property type="match status" value="1"/>
</dbReference>
<feature type="domain" description="RCK C-terminal" evidence="2">
    <location>
        <begin position="135"/>
        <end position="219"/>
    </location>
</feature>
<feature type="domain" description="RCK N-terminal" evidence="1">
    <location>
        <begin position="2"/>
        <end position="118"/>
    </location>
</feature>
<evidence type="ECO:0000259" key="1">
    <source>
        <dbReference type="PROSITE" id="PS51201"/>
    </source>
</evidence>
<dbReference type="PANTHER" id="PTHR43833:SF7">
    <property type="entry name" value="KTR SYSTEM POTASSIUM UPTAKE PROTEIN C"/>
    <property type="match status" value="1"/>
</dbReference>
<dbReference type="OrthoDB" id="9776294at2"/>
<dbReference type="InterPro" id="IPR050721">
    <property type="entry name" value="Trk_Ktr_HKT_K-transport"/>
</dbReference>
<protein>
    <submittedName>
        <fullName evidence="3">Trk system potassium uptake protein TrkA</fullName>
    </submittedName>
</protein>
<gene>
    <name evidence="3" type="ORF">SAMN04487969_12824</name>
</gene>
<dbReference type="AlphaFoldDB" id="A0A1I2I0I7"/>
<evidence type="ECO:0000313" key="3">
    <source>
        <dbReference type="EMBL" id="SFF34567.1"/>
    </source>
</evidence>
<evidence type="ECO:0000259" key="2">
    <source>
        <dbReference type="PROSITE" id="PS51202"/>
    </source>
</evidence>
<dbReference type="InterPro" id="IPR006037">
    <property type="entry name" value="RCK_C"/>
</dbReference>
<dbReference type="SUPFAM" id="SSF51735">
    <property type="entry name" value="NAD(P)-binding Rossmann-fold domains"/>
    <property type="match status" value="1"/>
</dbReference>
<dbReference type="GO" id="GO:0008324">
    <property type="term" value="F:monoatomic cation transmembrane transporter activity"/>
    <property type="evidence" value="ECO:0007669"/>
    <property type="project" value="InterPro"/>
</dbReference>
<dbReference type="Gene3D" id="3.30.70.1450">
    <property type="entry name" value="Regulator of K+ conductance, C-terminal domain"/>
    <property type="match status" value="1"/>
</dbReference>
<dbReference type="InterPro" id="IPR036721">
    <property type="entry name" value="RCK_C_sf"/>
</dbReference>
<sequence>MKKQFIVIGLGRFGSSLVHTLVQNGHEVLAVDKNEQLVQDISGVATHAVQADCTDEGVLKELGARNFTHAIVAIGDDLQASILATLLLKELHIPKITAKAKNEMHGQVLIKIGADHIVYPERDMAARLGNQLSSDNLIDYIELSPDHNLVELKAPPAMNGKSLQQLNIRAKYGCTIMAIKKGIHINISPKAEDEINTGDILVIIGSNTDIRDLEEDYEQK</sequence>